<accession>A0A1C6RUI1</accession>
<dbReference type="RefSeq" id="WP_091639824.1">
    <property type="nucleotide sequence ID" value="NZ_FMHW01000002.1"/>
</dbReference>
<dbReference type="Gene3D" id="3.40.50.1820">
    <property type="entry name" value="alpha/beta hydrolase"/>
    <property type="match status" value="1"/>
</dbReference>
<dbReference type="AlphaFoldDB" id="A0A1C6RUI1"/>
<dbReference type="InterPro" id="IPR029058">
    <property type="entry name" value="AB_hydrolase_fold"/>
</dbReference>
<dbReference type="InterPro" id="IPR050266">
    <property type="entry name" value="AB_hydrolase_sf"/>
</dbReference>
<reference evidence="3" key="1">
    <citation type="submission" date="2016-06" db="EMBL/GenBank/DDBJ databases">
        <authorList>
            <person name="Varghese N."/>
            <person name="Submissions Spin"/>
        </authorList>
    </citation>
    <scope>NUCLEOTIDE SEQUENCE [LARGE SCALE GENOMIC DNA]</scope>
    <source>
        <strain evidence="3">DSM 43817</strain>
    </source>
</reference>
<name>A0A1C6RUI1_9ACTN</name>
<protein>
    <submittedName>
        <fullName evidence="2">Pimeloyl-ACP methyl ester carboxylesterase</fullName>
    </submittedName>
</protein>
<dbReference type="InterPro" id="IPR000073">
    <property type="entry name" value="AB_hydrolase_1"/>
</dbReference>
<dbReference type="STRING" id="145854.GA0074692_1012"/>
<dbReference type="PANTHER" id="PTHR43798">
    <property type="entry name" value="MONOACYLGLYCEROL LIPASE"/>
    <property type="match status" value="1"/>
</dbReference>
<keyword evidence="3" id="KW-1185">Reference proteome</keyword>
<dbReference type="PRINTS" id="PR00111">
    <property type="entry name" value="ABHYDROLASE"/>
</dbReference>
<dbReference type="GO" id="GO:0003824">
    <property type="term" value="F:catalytic activity"/>
    <property type="evidence" value="ECO:0007669"/>
    <property type="project" value="UniProtKB-ARBA"/>
</dbReference>
<sequence length="283" mass="30788">MSEREATSRARGTGRRGYVDVPWGQVHYRTAGDDDAPVLLIVHQSPLSSATYDTALAPLAARGLRVVAVDTPGFGLSDPPPRPWSIPEYAAGLWQAADALRLGRVHLLGQHTGAVVAAEATLRDPERVHRLILQGLPLYDEQERQEKKTSYAPGYVPDRDGSHLRVIWDRVYGLYPRLTPAEADRQVAEYLLTGPDYATAYRAVFDHELDTEALTKTGIPTVLLHGDADLVHRFTPVVRAALPHAPLVTIPGGTDFVADEQPEAFADAVAAQVHASGSEETAR</sequence>
<dbReference type="OrthoDB" id="5431692at2"/>
<evidence type="ECO:0000259" key="1">
    <source>
        <dbReference type="Pfam" id="PF00561"/>
    </source>
</evidence>
<dbReference type="EMBL" id="FMHW01000002">
    <property type="protein sequence ID" value="SCL20873.1"/>
    <property type="molecule type" value="Genomic_DNA"/>
</dbReference>
<dbReference type="Pfam" id="PF00561">
    <property type="entry name" value="Abhydrolase_1"/>
    <property type="match status" value="1"/>
</dbReference>
<dbReference type="GO" id="GO:0016020">
    <property type="term" value="C:membrane"/>
    <property type="evidence" value="ECO:0007669"/>
    <property type="project" value="TreeGrafter"/>
</dbReference>
<evidence type="ECO:0000313" key="2">
    <source>
        <dbReference type="EMBL" id="SCL20873.1"/>
    </source>
</evidence>
<dbReference type="SUPFAM" id="SSF53474">
    <property type="entry name" value="alpha/beta-Hydrolases"/>
    <property type="match status" value="1"/>
</dbReference>
<dbReference type="PANTHER" id="PTHR43798:SF33">
    <property type="entry name" value="HYDROLASE, PUTATIVE (AFU_ORTHOLOGUE AFUA_2G14860)-RELATED"/>
    <property type="match status" value="1"/>
</dbReference>
<proteinExistence type="predicted"/>
<feature type="domain" description="AB hydrolase-1" evidence="1">
    <location>
        <begin position="37"/>
        <end position="231"/>
    </location>
</feature>
<gene>
    <name evidence="2" type="ORF">GA0074692_1012</name>
</gene>
<organism evidence="2 3">
    <name type="scientific">Micromonospora pallida</name>
    <dbReference type="NCBI Taxonomy" id="145854"/>
    <lineage>
        <taxon>Bacteria</taxon>
        <taxon>Bacillati</taxon>
        <taxon>Actinomycetota</taxon>
        <taxon>Actinomycetes</taxon>
        <taxon>Micromonosporales</taxon>
        <taxon>Micromonosporaceae</taxon>
        <taxon>Micromonospora</taxon>
    </lineage>
</organism>
<dbReference type="Proteomes" id="UP000198959">
    <property type="component" value="Unassembled WGS sequence"/>
</dbReference>
<evidence type="ECO:0000313" key="3">
    <source>
        <dbReference type="Proteomes" id="UP000198959"/>
    </source>
</evidence>